<dbReference type="InterPro" id="IPR001849">
    <property type="entry name" value="PH_domain"/>
</dbReference>
<dbReference type="InterPro" id="IPR036860">
    <property type="entry name" value="SH2_dom_sf"/>
</dbReference>
<dbReference type="CDD" id="cd10573">
    <property type="entry name" value="PH_DAPP1"/>
    <property type="match status" value="1"/>
</dbReference>
<dbReference type="AlphaFoldDB" id="A0A8W8NYJ1"/>
<evidence type="ECO:0000313" key="6">
    <source>
        <dbReference type="Proteomes" id="UP000005408"/>
    </source>
</evidence>
<evidence type="ECO:0000256" key="2">
    <source>
        <dbReference type="PROSITE-ProRule" id="PRU00191"/>
    </source>
</evidence>
<evidence type="ECO:0000256" key="1">
    <source>
        <dbReference type="ARBA" id="ARBA00022999"/>
    </source>
</evidence>
<accession>A0A8W8NYJ1</accession>
<protein>
    <recommendedName>
        <fullName evidence="7">Dual adapter for phosphotyrosine and 3-phosphotyrosine and 3-phosphoinositide</fullName>
    </recommendedName>
</protein>
<feature type="domain" description="PH" evidence="4">
    <location>
        <begin position="137"/>
        <end position="233"/>
    </location>
</feature>
<dbReference type="Gene3D" id="3.30.505.10">
    <property type="entry name" value="SH2 domain"/>
    <property type="match status" value="1"/>
</dbReference>
<dbReference type="PROSITE" id="PS50003">
    <property type="entry name" value="PH_DOMAIN"/>
    <property type="match status" value="1"/>
</dbReference>
<dbReference type="PANTHER" id="PTHR14336">
    <property type="entry name" value="TANDEM PH DOMAIN CONTAINING PROTEIN"/>
    <property type="match status" value="1"/>
</dbReference>
<feature type="domain" description="SH2" evidence="3">
    <location>
        <begin position="11"/>
        <end position="104"/>
    </location>
</feature>
<sequence length="303" mass="35482">MSSEQVETLSWFHPGCDRHTAESLLLQNGVDGTYLLRPSSKPGDYALSVRCDSSVKHYPLTWTGTNYKFGHGEFESVQDLLHHFQNKPLIGSESGQLTLLNYPYPRVIDEPNMYDTIRVHAEFSTADDYTRGPEFSINSKEGFLTKLGSTFKTWRTRWFVLQKNELRYYKHKTDKTPIRALNLDECSECQRDGSHKGKFNVFRVVFKWRTFYMYATTEQECNDWISLINWRLTKHLHSKTSFRMKETWGHDIISYTCSGVYHCAPLVQGKYLYDDDLVKHMHEDTGKKEIQDSIILNPHRTRN</sequence>
<dbReference type="FunFam" id="2.30.29.30:FF:000286">
    <property type="entry name" value="PH-protein kinase domain containing protein"/>
    <property type="match status" value="1"/>
</dbReference>
<dbReference type="InterPro" id="IPR000980">
    <property type="entry name" value="SH2"/>
</dbReference>
<dbReference type="Pfam" id="PF00169">
    <property type="entry name" value="PH"/>
    <property type="match status" value="1"/>
</dbReference>
<evidence type="ECO:0000259" key="4">
    <source>
        <dbReference type="PROSITE" id="PS50003"/>
    </source>
</evidence>
<reference evidence="5" key="1">
    <citation type="submission" date="2022-08" db="UniProtKB">
        <authorList>
            <consortium name="EnsemblMetazoa"/>
        </authorList>
    </citation>
    <scope>IDENTIFICATION</scope>
    <source>
        <strain evidence="5">05x7-T-G4-1.051#20</strain>
    </source>
</reference>
<dbReference type="SMART" id="SM00233">
    <property type="entry name" value="PH"/>
    <property type="match status" value="1"/>
</dbReference>
<proteinExistence type="predicted"/>
<evidence type="ECO:0008006" key="7">
    <source>
        <dbReference type="Google" id="ProtNLM"/>
    </source>
</evidence>
<dbReference type="InterPro" id="IPR011993">
    <property type="entry name" value="PH-like_dom_sf"/>
</dbReference>
<name>A0A8W8NYJ1_MAGGI</name>
<dbReference type="SUPFAM" id="SSF55550">
    <property type="entry name" value="SH2 domain"/>
    <property type="match status" value="1"/>
</dbReference>
<dbReference type="PRINTS" id="PR00401">
    <property type="entry name" value="SH2DOMAIN"/>
</dbReference>
<dbReference type="PROSITE" id="PS50001">
    <property type="entry name" value="SH2"/>
    <property type="match status" value="1"/>
</dbReference>
<dbReference type="SMART" id="SM00252">
    <property type="entry name" value="SH2"/>
    <property type="match status" value="1"/>
</dbReference>
<keyword evidence="1 2" id="KW-0727">SH2 domain</keyword>
<dbReference type="PANTHER" id="PTHR14336:SF15">
    <property type="entry name" value="DUAL ADAPTER FOR PHOSPHOTYROSINE AND 3-PHOSPHOTYROSINE AND 3-PHOSPHOINOSITIDE"/>
    <property type="match status" value="1"/>
</dbReference>
<dbReference type="Gene3D" id="2.30.29.30">
    <property type="entry name" value="Pleckstrin-homology domain (PH domain)/Phosphotyrosine-binding domain (PTB)"/>
    <property type="match status" value="1"/>
</dbReference>
<evidence type="ECO:0000313" key="5">
    <source>
        <dbReference type="EnsemblMetazoa" id="G752.1:cds"/>
    </source>
</evidence>
<dbReference type="EnsemblMetazoa" id="G752.1">
    <property type="protein sequence ID" value="G752.1:cds"/>
    <property type="gene ID" value="G752"/>
</dbReference>
<dbReference type="Pfam" id="PF00017">
    <property type="entry name" value="SH2"/>
    <property type="match status" value="1"/>
</dbReference>
<keyword evidence="6" id="KW-1185">Reference proteome</keyword>
<evidence type="ECO:0000259" key="3">
    <source>
        <dbReference type="PROSITE" id="PS50001"/>
    </source>
</evidence>
<organism evidence="5 6">
    <name type="scientific">Magallana gigas</name>
    <name type="common">Pacific oyster</name>
    <name type="synonym">Crassostrea gigas</name>
    <dbReference type="NCBI Taxonomy" id="29159"/>
    <lineage>
        <taxon>Eukaryota</taxon>
        <taxon>Metazoa</taxon>
        <taxon>Spiralia</taxon>
        <taxon>Lophotrochozoa</taxon>
        <taxon>Mollusca</taxon>
        <taxon>Bivalvia</taxon>
        <taxon>Autobranchia</taxon>
        <taxon>Pteriomorphia</taxon>
        <taxon>Ostreida</taxon>
        <taxon>Ostreoidea</taxon>
        <taxon>Ostreidae</taxon>
        <taxon>Magallana</taxon>
    </lineage>
</organism>
<dbReference type="Proteomes" id="UP000005408">
    <property type="component" value="Unassembled WGS sequence"/>
</dbReference>
<dbReference type="InterPro" id="IPR051707">
    <property type="entry name" value="PI-Interact_SigTrans_Reg"/>
</dbReference>
<dbReference type="SUPFAM" id="SSF50729">
    <property type="entry name" value="PH domain-like"/>
    <property type="match status" value="1"/>
</dbReference>